<feature type="transmembrane region" description="Helical" evidence="2">
    <location>
        <begin position="49"/>
        <end position="75"/>
    </location>
</feature>
<feature type="compositionally biased region" description="Basic and acidic residues" evidence="1">
    <location>
        <begin position="167"/>
        <end position="206"/>
    </location>
</feature>
<dbReference type="EMBL" id="ML993849">
    <property type="protein sequence ID" value="KAF2205839.1"/>
    <property type="molecule type" value="Genomic_DNA"/>
</dbReference>
<organism evidence="3 4">
    <name type="scientific">Delitschia confertaspora ATCC 74209</name>
    <dbReference type="NCBI Taxonomy" id="1513339"/>
    <lineage>
        <taxon>Eukaryota</taxon>
        <taxon>Fungi</taxon>
        <taxon>Dikarya</taxon>
        <taxon>Ascomycota</taxon>
        <taxon>Pezizomycotina</taxon>
        <taxon>Dothideomycetes</taxon>
        <taxon>Pleosporomycetidae</taxon>
        <taxon>Pleosporales</taxon>
        <taxon>Delitschiaceae</taxon>
        <taxon>Delitschia</taxon>
    </lineage>
</organism>
<protein>
    <submittedName>
        <fullName evidence="3">Uncharacterized protein</fullName>
    </submittedName>
</protein>
<accession>A0A9P4MTY3</accession>
<name>A0A9P4MTY3_9PLEO</name>
<evidence type="ECO:0000256" key="2">
    <source>
        <dbReference type="SAM" id="Phobius"/>
    </source>
</evidence>
<feature type="transmembrane region" description="Helical" evidence="2">
    <location>
        <begin position="82"/>
        <end position="103"/>
    </location>
</feature>
<dbReference type="OrthoDB" id="3928876at2759"/>
<dbReference type="Proteomes" id="UP000799536">
    <property type="component" value="Unassembled WGS sequence"/>
</dbReference>
<feature type="transmembrane region" description="Helical" evidence="2">
    <location>
        <begin position="109"/>
        <end position="130"/>
    </location>
</feature>
<evidence type="ECO:0000313" key="4">
    <source>
        <dbReference type="Proteomes" id="UP000799536"/>
    </source>
</evidence>
<evidence type="ECO:0000313" key="3">
    <source>
        <dbReference type="EMBL" id="KAF2205839.1"/>
    </source>
</evidence>
<comment type="caution">
    <text evidence="3">The sequence shown here is derived from an EMBL/GenBank/DDBJ whole genome shotgun (WGS) entry which is preliminary data.</text>
</comment>
<gene>
    <name evidence="3" type="ORF">GQ43DRAFT_361553</name>
</gene>
<keyword evidence="2" id="KW-0472">Membrane</keyword>
<keyword evidence="2" id="KW-0812">Transmembrane</keyword>
<evidence type="ECO:0000256" key="1">
    <source>
        <dbReference type="SAM" id="MobiDB-lite"/>
    </source>
</evidence>
<dbReference type="AlphaFoldDB" id="A0A9P4MTY3"/>
<feature type="region of interest" description="Disordered" evidence="1">
    <location>
        <begin position="167"/>
        <end position="234"/>
    </location>
</feature>
<keyword evidence="4" id="KW-1185">Reference proteome</keyword>
<dbReference type="Pfam" id="PF16015">
    <property type="entry name" value="Promethin"/>
    <property type="match status" value="1"/>
</dbReference>
<sequence length="276" mass="29130">MSGLLSTVTGTLTTLGGSFENIIDRFFPPEKRAELWTKLQNFAINNPKLAAFLTTHLALTSLPIFLFACFTLTVFIFSLLSALLIGVLVALVFTVAMVFVALLVVLPTIFMTSFAASFLFLWGLGGYKLFKWLNEGKSPAPEGAAIGDKLNGLSGGRLGWLMDGVRGKTETDEETQEKNEKMNGGDSNDHHTEQKGHHTNKKENRSPKKLNGAGGLPDVQKQVDEGKGHVATGKEVVAKGADGVTKRVNKGTGGATGNATNAVGVAKGAVGGVAGL</sequence>
<proteinExistence type="predicted"/>
<reference evidence="3" key="1">
    <citation type="journal article" date="2020" name="Stud. Mycol.">
        <title>101 Dothideomycetes genomes: a test case for predicting lifestyles and emergence of pathogens.</title>
        <authorList>
            <person name="Haridas S."/>
            <person name="Albert R."/>
            <person name="Binder M."/>
            <person name="Bloem J."/>
            <person name="Labutti K."/>
            <person name="Salamov A."/>
            <person name="Andreopoulos B."/>
            <person name="Baker S."/>
            <person name="Barry K."/>
            <person name="Bills G."/>
            <person name="Bluhm B."/>
            <person name="Cannon C."/>
            <person name="Castanera R."/>
            <person name="Culley D."/>
            <person name="Daum C."/>
            <person name="Ezra D."/>
            <person name="Gonzalez J."/>
            <person name="Henrissat B."/>
            <person name="Kuo A."/>
            <person name="Liang C."/>
            <person name="Lipzen A."/>
            <person name="Lutzoni F."/>
            <person name="Magnuson J."/>
            <person name="Mondo S."/>
            <person name="Nolan M."/>
            <person name="Ohm R."/>
            <person name="Pangilinan J."/>
            <person name="Park H.-J."/>
            <person name="Ramirez L."/>
            <person name="Alfaro M."/>
            <person name="Sun H."/>
            <person name="Tritt A."/>
            <person name="Yoshinaga Y."/>
            <person name="Zwiers L.-H."/>
            <person name="Turgeon B."/>
            <person name="Goodwin S."/>
            <person name="Spatafora J."/>
            <person name="Crous P."/>
            <person name="Grigoriev I."/>
        </authorList>
    </citation>
    <scope>NUCLEOTIDE SEQUENCE</scope>
    <source>
        <strain evidence="3">ATCC 74209</strain>
    </source>
</reference>
<keyword evidence="2" id="KW-1133">Transmembrane helix</keyword>